<accession>A0A381RWF3</accession>
<evidence type="ECO:0000259" key="4">
    <source>
        <dbReference type="Pfam" id="PF00884"/>
    </source>
</evidence>
<sequence>MPGKPNLVFVFSDRQRFDTLEAYGNDYVKAPNLNNLAKESLVFKNTYVTQAVCAPARASIMTGLYPHAAGMPRNKLVMPDEVETIANMISNDYKKAYFGKWHLGNEVINQRGFDDWASGMETLREEYTEPEYLEIDTSYHEFLIKNGFEPDEVLLGRKIFSDEMRAGLPAEFQMASFFASKAETFIQENSGNPFVLYVSFLEPHPPWTGPYDGLHDPEKVPIEPTFLKRPDGHSLFSRIRADFFMQSDLHTPDDVENSEWEKGRSEYNSLDKAIGKQFDLKDPGSWKQIRANYYGNITLVDDAVGKILGALDKSGISDNTIFIFTSEHGDLVGTHGMMEMRTFYEEAARVPLIIRAPMYNREPNIIEGNFGQIDLVPTLLDLLGQELPDHLQGKSKADVIRGTSDLSGNEVFMEHNGIGDRNLGTPAINMLNNMEWRSVVTRDRWKLNLCATDQCELFDLNSDPFEQDNLFNNSEHKDRIRLMAAKIRMWQHETEDQAPLPDV</sequence>
<organism evidence="5">
    <name type="scientific">marine metagenome</name>
    <dbReference type="NCBI Taxonomy" id="408172"/>
    <lineage>
        <taxon>unclassified sequences</taxon>
        <taxon>metagenomes</taxon>
        <taxon>ecological metagenomes</taxon>
    </lineage>
</organism>
<dbReference type="PROSITE" id="PS00523">
    <property type="entry name" value="SULFATASE_1"/>
    <property type="match status" value="1"/>
</dbReference>
<dbReference type="Pfam" id="PF00884">
    <property type="entry name" value="Sulfatase"/>
    <property type="match status" value="1"/>
</dbReference>
<dbReference type="InterPro" id="IPR017850">
    <property type="entry name" value="Alkaline_phosphatase_core_sf"/>
</dbReference>
<proteinExistence type="inferred from homology"/>
<dbReference type="PANTHER" id="PTHR45953">
    <property type="entry name" value="IDURONATE 2-SULFATASE"/>
    <property type="match status" value="1"/>
</dbReference>
<protein>
    <recommendedName>
        <fullName evidence="4">Sulfatase N-terminal domain-containing protein</fullName>
    </recommendedName>
</protein>
<keyword evidence="2" id="KW-0479">Metal-binding</keyword>
<feature type="domain" description="Sulfatase N-terminal" evidence="4">
    <location>
        <begin position="5"/>
        <end position="384"/>
    </location>
</feature>
<dbReference type="EMBL" id="UINC01002390">
    <property type="protein sequence ID" value="SUZ96180.1"/>
    <property type="molecule type" value="Genomic_DNA"/>
</dbReference>
<gene>
    <name evidence="5" type="ORF">METZ01_LOCUS49034</name>
</gene>
<dbReference type="GO" id="GO:0005737">
    <property type="term" value="C:cytoplasm"/>
    <property type="evidence" value="ECO:0007669"/>
    <property type="project" value="TreeGrafter"/>
</dbReference>
<dbReference type="AlphaFoldDB" id="A0A381RWF3"/>
<evidence type="ECO:0000256" key="1">
    <source>
        <dbReference type="ARBA" id="ARBA00008779"/>
    </source>
</evidence>
<name>A0A381RWF3_9ZZZZ</name>
<dbReference type="InterPro" id="IPR000917">
    <property type="entry name" value="Sulfatase_N"/>
</dbReference>
<dbReference type="GO" id="GO:0046872">
    <property type="term" value="F:metal ion binding"/>
    <property type="evidence" value="ECO:0007669"/>
    <property type="project" value="UniProtKB-KW"/>
</dbReference>
<dbReference type="Gene3D" id="3.40.720.10">
    <property type="entry name" value="Alkaline Phosphatase, subunit A"/>
    <property type="match status" value="1"/>
</dbReference>
<dbReference type="InterPro" id="IPR024607">
    <property type="entry name" value="Sulfatase_CS"/>
</dbReference>
<dbReference type="SUPFAM" id="SSF53649">
    <property type="entry name" value="Alkaline phosphatase-like"/>
    <property type="match status" value="1"/>
</dbReference>
<reference evidence="5" key="1">
    <citation type="submission" date="2018-05" db="EMBL/GenBank/DDBJ databases">
        <authorList>
            <person name="Lanie J.A."/>
            <person name="Ng W.-L."/>
            <person name="Kazmierczak K.M."/>
            <person name="Andrzejewski T.M."/>
            <person name="Davidsen T.M."/>
            <person name="Wayne K.J."/>
            <person name="Tettelin H."/>
            <person name="Glass J.I."/>
            <person name="Rusch D."/>
            <person name="Podicherti R."/>
            <person name="Tsui H.-C.T."/>
            <person name="Winkler M.E."/>
        </authorList>
    </citation>
    <scope>NUCLEOTIDE SEQUENCE</scope>
</reference>
<keyword evidence="3" id="KW-0378">Hydrolase</keyword>
<dbReference type="GO" id="GO:0008484">
    <property type="term" value="F:sulfuric ester hydrolase activity"/>
    <property type="evidence" value="ECO:0007669"/>
    <property type="project" value="TreeGrafter"/>
</dbReference>
<dbReference type="PANTHER" id="PTHR45953:SF1">
    <property type="entry name" value="IDURONATE 2-SULFATASE"/>
    <property type="match status" value="1"/>
</dbReference>
<evidence type="ECO:0000256" key="2">
    <source>
        <dbReference type="ARBA" id="ARBA00022723"/>
    </source>
</evidence>
<comment type="similarity">
    <text evidence="1">Belongs to the sulfatase family.</text>
</comment>
<evidence type="ECO:0000256" key="3">
    <source>
        <dbReference type="ARBA" id="ARBA00022801"/>
    </source>
</evidence>
<evidence type="ECO:0000313" key="5">
    <source>
        <dbReference type="EMBL" id="SUZ96180.1"/>
    </source>
</evidence>